<sequence>MKFLPSSILFLKADHVYTQIFLSDGRKILHRGSLSEFLQNLNVNQFVRTHRSYIVNLRRVDGYSDEKIHIGKHVVPISRSRKKEIVQRLSCSE</sequence>
<dbReference type="Pfam" id="PF04397">
    <property type="entry name" value="LytTR"/>
    <property type="match status" value="1"/>
</dbReference>
<keyword evidence="2" id="KW-0238">DNA-binding</keyword>
<dbReference type="Gene3D" id="2.40.50.1020">
    <property type="entry name" value="LytTr DNA-binding domain"/>
    <property type="match status" value="1"/>
</dbReference>
<dbReference type="GO" id="GO:0003677">
    <property type="term" value="F:DNA binding"/>
    <property type="evidence" value="ECO:0007669"/>
    <property type="project" value="UniProtKB-KW"/>
</dbReference>
<dbReference type="SMART" id="SM00850">
    <property type="entry name" value="LytTR"/>
    <property type="match status" value="1"/>
</dbReference>
<dbReference type="PROSITE" id="PS50930">
    <property type="entry name" value="HTH_LYTTR"/>
    <property type="match status" value="1"/>
</dbReference>
<reference evidence="3" key="1">
    <citation type="submission" date="2016-10" db="EMBL/GenBank/DDBJ databases">
        <authorList>
            <person name="Varghese N."/>
            <person name="Submissions S."/>
        </authorList>
    </citation>
    <scope>NUCLEOTIDE SEQUENCE [LARGE SCALE GENOMIC DNA]</scope>
    <source>
        <strain evidence="3">DSM 24740</strain>
    </source>
</reference>
<dbReference type="Proteomes" id="UP000199021">
    <property type="component" value="Unassembled WGS sequence"/>
</dbReference>
<dbReference type="OrthoDB" id="1430683at2"/>
<dbReference type="InterPro" id="IPR046947">
    <property type="entry name" value="LytR-like"/>
</dbReference>
<dbReference type="InParanoid" id="A0A1H9M7J7"/>
<evidence type="ECO:0000313" key="2">
    <source>
        <dbReference type="EMBL" id="SER19455.1"/>
    </source>
</evidence>
<evidence type="ECO:0000313" key="3">
    <source>
        <dbReference type="Proteomes" id="UP000199021"/>
    </source>
</evidence>
<accession>A0A1H9M7J7</accession>
<dbReference type="EMBL" id="FOFB01000027">
    <property type="protein sequence ID" value="SER19455.1"/>
    <property type="molecule type" value="Genomic_DNA"/>
</dbReference>
<name>A0A1H9M7J7_9BACT</name>
<protein>
    <submittedName>
        <fullName evidence="2">LytTr DNA-binding domain-containing protein</fullName>
    </submittedName>
</protein>
<dbReference type="GO" id="GO:0000156">
    <property type="term" value="F:phosphorelay response regulator activity"/>
    <property type="evidence" value="ECO:0007669"/>
    <property type="project" value="InterPro"/>
</dbReference>
<dbReference type="PANTHER" id="PTHR37299:SF1">
    <property type="entry name" value="STAGE 0 SPORULATION PROTEIN A HOMOLOG"/>
    <property type="match status" value="1"/>
</dbReference>
<feature type="domain" description="HTH LytTR-type" evidence="1">
    <location>
        <begin position="1"/>
        <end position="91"/>
    </location>
</feature>
<organism evidence="2 3">
    <name type="scientific">Neolewinella agarilytica</name>
    <dbReference type="NCBI Taxonomy" id="478744"/>
    <lineage>
        <taxon>Bacteria</taxon>
        <taxon>Pseudomonadati</taxon>
        <taxon>Bacteroidota</taxon>
        <taxon>Saprospiria</taxon>
        <taxon>Saprospirales</taxon>
        <taxon>Lewinellaceae</taxon>
        <taxon>Neolewinella</taxon>
    </lineage>
</organism>
<keyword evidence="3" id="KW-1185">Reference proteome</keyword>
<dbReference type="RefSeq" id="WP_090172068.1">
    <property type="nucleotide sequence ID" value="NZ_FOFB01000027.1"/>
</dbReference>
<proteinExistence type="predicted"/>
<dbReference type="AlphaFoldDB" id="A0A1H9M7J7"/>
<dbReference type="STRING" id="478744.SAMN05444359_12746"/>
<evidence type="ECO:0000259" key="1">
    <source>
        <dbReference type="PROSITE" id="PS50930"/>
    </source>
</evidence>
<gene>
    <name evidence="2" type="ORF">SAMN05444359_12746</name>
</gene>
<dbReference type="PANTHER" id="PTHR37299">
    <property type="entry name" value="TRANSCRIPTIONAL REGULATOR-RELATED"/>
    <property type="match status" value="1"/>
</dbReference>
<dbReference type="InterPro" id="IPR007492">
    <property type="entry name" value="LytTR_DNA-bd_dom"/>
</dbReference>